<organism evidence="1">
    <name type="scientific">Oryza brachyantha</name>
    <name type="common">malo sina</name>
    <dbReference type="NCBI Taxonomy" id="4533"/>
    <lineage>
        <taxon>Eukaryota</taxon>
        <taxon>Viridiplantae</taxon>
        <taxon>Streptophyta</taxon>
        <taxon>Embryophyta</taxon>
        <taxon>Tracheophyta</taxon>
        <taxon>Spermatophyta</taxon>
        <taxon>Magnoliopsida</taxon>
        <taxon>Liliopsida</taxon>
        <taxon>Poales</taxon>
        <taxon>Poaceae</taxon>
        <taxon>BOP clade</taxon>
        <taxon>Oryzoideae</taxon>
        <taxon>Oryzeae</taxon>
        <taxon>Oryzinae</taxon>
        <taxon>Oryza</taxon>
    </lineage>
</organism>
<sequence length="50" mass="6086">MVFTGKWMRSNIYDIITHPDVYKEVDEEQVERERMAASNSMRMEVRCCWN</sequence>
<dbReference type="HOGENOM" id="CLU_3127538_0_0_1"/>
<dbReference type="Gramene" id="OB08G18760.1">
    <property type="protein sequence ID" value="OB08G18760.1"/>
    <property type="gene ID" value="OB08G18760"/>
</dbReference>
<dbReference type="Proteomes" id="UP000006038">
    <property type="component" value="Chromosome 8"/>
</dbReference>
<reference evidence="1" key="1">
    <citation type="journal article" date="2013" name="Nat. Commun.">
        <title>Whole-genome sequencing of Oryza brachyantha reveals mechanisms underlying Oryza genome evolution.</title>
        <authorList>
            <person name="Chen J."/>
            <person name="Huang Q."/>
            <person name="Gao D."/>
            <person name="Wang J."/>
            <person name="Lang Y."/>
            <person name="Liu T."/>
            <person name="Li B."/>
            <person name="Bai Z."/>
            <person name="Luis Goicoechea J."/>
            <person name="Liang C."/>
            <person name="Chen C."/>
            <person name="Zhang W."/>
            <person name="Sun S."/>
            <person name="Liao Y."/>
            <person name="Zhang X."/>
            <person name="Yang L."/>
            <person name="Song C."/>
            <person name="Wang M."/>
            <person name="Shi J."/>
            <person name="Liu G."/>
            <person name="Liu J."/>
            <person name="Zhou H."/>
            <person name="Zhou W."/>
            <person name="Yu Q."/>
            <person name="An N."/>
            <person name="Chen Y."/>
            <person name="Cai Q."/>
            <person name="Wang B."/>
            <person name="Liu B."/>
            <person name="Min J."/>
            <person name="Huang Y."/>
            <person name="Wu H."/>
            <person name="Li Z."/>
            <person name="Zhang Y."/>
            <person name="Yin Y."/>
            <person name="Song W."/>
            <person name="Jiang J."/>
            <person name="Jackson S.A."/>
            <person name="Wing R.A."/>
            <person name="Wang J."/>
            <person name="Chen M."/>
        </authorList>
    </citation>
    <scope>NUCLEOTIDE SEQUENCE [LARGE SCALE GENOMIC DNA]</scope>
    <source>
        <strain evidence="1">cv. IRGC 101232</strain>
    </source>
</reference>
<dbReference type="EnsemblPlants" id="OB08G18760.1">
    <property type="protein sequence ID" value="OB08G18760.1"/>
    <property type="gene ID" value="OB08G18760"/>
</dbReference>
<name>J3MRZ7_ORYBR</name>
<evidence type="ECO:0000313" key="1">
    <source>
        <dbReference type="EnsemblPlants" id="OB08G18760.1"/>
    </source>
</evidence>
<protein>
    <submittedName>
        <fullName evidence="1">Uncharacterized protein</fullName>
    </submittedName>
</protein>
<dbReference type="AlphaFoldDB" id="J3MRZ7"/>
<reference evidence="1" key="2">
    <citation type="submission" date="2013-04" db="UniProtKB">
        <authorList>
            <consortium name="EnsemblPlants"/>
        </authorList>
    </citation>
    <scope>IDENTIFICATION</scope>
</reference>
<accession>J3MRZ7</accession>
<keyword evidence="2" id="KW-1185">Reference proteome</keyword>
<proteinExistence type="predicted"/>
<evidence type="ECO:0000313" key="2">
    <source>
        <dbReference type="Proteomes" id="UP000006038"/>
    </source>
</evidence>